<gene>
    <name evidence="1" type="ORF">AMST5_04052</name>
</gene>
<protein>
    <submittedName>
        <fullName evidence="1">Uncharacterized protein</fullName>
    </submittedName>
</protein>
<accession>A0AA48RF51</accession>
<reference evidence="1" key="1">
    <citation type="submission" date="2023-07" db="EMBL/GenBank/DDBJ databases">
        <authorList>
            <person name="Pelsma A.J. K."/>
        </authorList>
    </citation>
    <scope>NUCLEOTIDE SEQUENCE</scope>
</reference>
<sequence length="30" mass="3419">MRLALAFVARQSYLQRKLDNYSGSRGKCAD</sequence>
<organism evidence="1">
    <name type="scientific">freshwater sediment metagenome</name>
    <dbReference type="NCBI Taxonomy" id="556182"/>
    <lineage>
        <taxon>unclassified sequences</taxon>
        <taxon>metagenomes</taxon>
        <taxon>ecological metagenomes</taxon>
    </lineage>
</organism>
<evidence type="ECO:0000313" key="1">
    <source>
        <dbReference type="EMBL" id="CAJ0890461.1"/>
    </source>
</evidence>
<dbReference type="AlphaFoldDB" id="A0AA48RF51"/>
<name>A0AA48RF51_9ZZZZ</name>
<proteinExistence type="predicted"/>
<dbReference type="EMBL" id="OY288114">
    <property type="protein sequence ID" value="CAJ0890461.1"/>
    <property type="molecule type" value="Genomic_DNA"/>
</dbReference>